<dbReference type="AlphaFoldDB" id="A0A1R1XEN1"/>
<name>A0A1R1XEN1_9FUNG</name>
<dbReference type="Proteomes" id="UP000187283">
    <property type="component" value="Unassembled WGS sequence"/>
</dbReference>
<feature type="compositionally biased region" description="Polar residues" evidence="1">
    <location>
        <begin position="765"/>
        <end position="783"/>
    </location>
</feature>
<dbReference type="OrthoDB" id="5728820at2759"/>
<evidence type="ECO:0000313" key="2">
    <source>
        <dbReference type="EMBL" id="OMJ13090.1"/>
    </source>
</evidence>
<feature type="compositionally biased region" description="Low complexity" evidence="1">
    <location>
        <begin position="990"/>
        <end position="999"/>
    </location>
</feature>
<organism evidence="2 3">
    <name type="scientific">Smittium culicis</name>
    <dbReference type="NCBI Taxonomy" id="133412"/>
    <lineage>
        <taxon>Eukaryota</taxon>
        <taxon>Fungi</taxon>
        <taxon>Fungi incertae sedis</taxon>
        <taxon>Zoopagomycota</taxon>
        <taxon>Kickxellomycotina</taxon>
        <taxon>Harpellomycetes</taxon>
        <taxon>Harpellales</taxon>
        <taxon>Legeriomycetaceae</taxon>
        <taxon>Smittium</taxon>
    </lineage>
</organism>
<feature type="compositionally biased region" description="Low complexity" evidence="1">
    <location>
        <begin position="748"/>
        <end position="760"/>
    </location>
</feature>
<evidence type="ECO:0000313" key="3">
    <source>
        <dbReference type="Proteomes" id="UP000187283"/>
    </source>
</evidence>
<gene>
    <name evidence="2" type="ORF">AYI70_g8712</name>
</gene>
<evidence type="ECO:0000256" key="1">
    <source>
        <dbReference type="SAM" id="MobiDB-lite"/>
    </source>
</evidence>
<feature type="region of interest" description="Disordered" evidence="1">
    <location>
        <begin position="950"/>
        <end position="1036"/>
    </location>
</feature>
<proteinExistence type="predicted"/>
<sequence length="1204" mass="132686">MNTGAFGSRELKNPSKPTDYQAMITLLAPKNSAIEREISKNIDQQCEGQCLLALKNRLDICGRNFLDDLYRIKLPESEAQNIVGGCSKTSKQKSLLVNNDFINKWMSNTAKNNGRCNFDNRDDENFNCGRPNHSGTNPMGNDRVRKVNNNYFMRKMNSIKNYFTQGYPICPEERINKCQDRQQVSNDDALCPDENSRTPNSNRKTDVDLYALYSCNKDFGITVNGLSRNLINSLRTLKLDTNLNVVRTVLNANADNPNRETYSSKTGLDLMNSSKNILELSTEEAEATILYHIIKGAVNYSSYNTTDLNVKTYSTIMNFPKYTNLGLNKPQQLSIETINSNDKFHYTVFDGSHENINDQMNIVRPRFGRNDVYGVIQIINSIVSFWGKTDSYTNLDVVLVDKVLTLPKNLDYVIERTSNISKFSTITRCIASGEYNGYSWDKIKSLSNLVGFIPSNKGIDNLILYRSELSASNFAPVKFNTRVKKRYTDDSLLSSERLYNNKLRDNTGENKYTTILSDKNEKVSVTKGTDYDLREGNESDASDINNVNEVFHNESLSQEDGYETDEVYDDHSKKNYSEDLKDKVWAPSSTGERFGFKEGNIKNSYRSKSRPNINYHSNESAIERFINNYSPKEVENVKIKRGAPDGNNSKFGRSSALNDNKNLAYILKETQSNICDYFKGFEANEFILNKFANLDTNEVFNSLYEHENAEFITLSQPNSITIKKTSIVEFIHTKSGSIFIYDISKTHSSNSNSNSGSSRNDFSKDSLQSKSTENSAEKSNSFDLDSRPEESAKNGLSIIDSNNSNGSNNFKDSDTQSTTADSPEAVKKEPSRSRISEDSGPGSSDEFTRIEPIPRTINRPITRPTLGENGGDSDQTSNSLGEGGSKNDQTSRSFDEKLTQVLPDRKSGQGIDTEIEDFSGFTSGSSESIGNRSGLLGGNAVLDDGLNMNQMDSENGFTPLQDSRPNVSSAPTVKIGTTDNIKTEQNLSDGQSGRETSTGTGTGTGRDSGFTSGDSESTRNQSGVLGLSAGSMNDGDMNRVNPVDGVTSLGDSSSIIGDVSGGENGDTTSFGTGNLAGSNSGSRWTSGFSADVAGDSNGSTLRAGVSEGGGVSGGVQREEKQGELQNETVLSISDLPSTTYVKNRVFNIDVAYDPNEGVIGYKLKETATPIVVKGDPIVNKEGFQATIKEDSYDIPIDQSIEQIQ</sequence>
<accession>A0A1R1XEN1</accession>
<feature type="compositionally biased region" description="Low complexity" evidence="1">
    <location>
        <begin position="794"/>
        <end position="809"/>
    </location>
</feature>
<feature type="compositionally biased region" description="Polar residues" evidence="1">
    <location>
        <begin position="872"/>
        <end position="892"/>
    </location>
</feature>
<feature type="compositionally biased region" description="Basic and acidic residues" evidence="1">
    <location>
        <begin position="824"/>
        <end position="837"/>
    </location>
</feature>
<comment type="caution">
    <text evidence="2">The sequence shown here is derived from an EMBL/GenBank/DDBJ whole genome shotgun (WGS) entry which is preliminary data.</text>
</comment>
<feature type="region of interest" description="Disordered" evidence="1">
    <location>
        <begin position="1099"/>
        <end position="1125"/>
    </location>
</feature>
<keyword evidence="3" id="KW-1185">Reference proteome</keyword>
<reference evidence="2 3" key="1">
    <citation type="submission" date="2017-01" db="EMBL/GenBank/DDBJ databases">
        <authorList>
            <person name="Mah S.A."/>
            <person name="Swanson W.J."/>
            <person name="Moy G.W."/>
            <person name="Vacquier V.D."/>
        </authorList>
    </citation>
    <scope>NUCLEOTIDE SEQUENCE [LARGE SCALE GENOMIC DNA]</scope>
    <source>
        <strain evidence="2 3">GSMNP</strain>
    </source>
</reference>
<feature type="compositionally biased region" description="Basic and acidic residues" evidence="1">
    <location>
        <begin position="893"/>
        <end position="907"/>
    </location>
</feature>
<feature type="region of interest" description="Disordered" evidence="1">
    <location>
        <begin position="748"/>
        <end position="933"/>
    </location>
</feature>
<feature type="compositionally biased region" description="Polar residues" evidence="1">
    <location>
        <begin position="920"/>
        <end position="931"/>
    </location>
</feature>
<dbReference type="EMBL" id="LSSN01003641">
    <property type="protein sequence ID" value="OMJ13090.1"/>
    <property type="molecule type" value="Genomic_DNA"/>
</dbReference>
<feature type="compositionally biased region" description="Polar residues" evidence="1">
    <location>
        <begin position="950"/>
        <end position="989"/>
    </location>
</feature>
<protein>
    <submittedName>
        <fullName evidence="2">Uncharacterized protein</fullName>
    </submittedName>
</protein>